<dbReference type="Proteomes" id="UP000295334">
    <property type="component" value="Unassembled WGS sequence"/>
</dbReference>
<evidence type="ECO:0000313" key="1">
    <source>
        <dbReference type="EMBL" id="TCJ12022.1"/>
    </source>
</evidence>
<gene>
    <name evidence="1" type="ORF">EPD60_15810</name>
</gene>
<accession>A0A4R1B1W3</accession>
<reference evidence="1 2" key="1">
    <citation type="submission" date="2019-03" db="EMBL/GenBank/DDBJ databases">
        <authorList>
            <person name="Kim M.K.M."/>
        </authorList>
    </citation>
    <scope>NUCLEOTIDE SEQUENCE [LARGE SCALE GENOMIC DNA]</scope>
    <source>
        <strain evidence="1 2">17J68-12</strain>
    </source>
</reference>
<comment type="caution">
    <text evidence="1">The sequence shown here is derived from an EMBL/GenBank/DDBJ whole genome shotgun (WGS) entry which is preliminary data.</text>
</comment>
<keyword evidence="2" id="KW-1185">Reference proteome</keyword>
<dbReference type="OrthoDB" id="658746at2"/>
<dbReference type="AlphaFoldDB" id="A0A4R1B1W3"/>
<dbReference type="RefSeq" id="WP_131450499.1">
    <property type="nucleotide sequence ID" value="NZ_SJZI01000052.1"/>
</dbReference>
<dbReference type="PROSITE" id="PS51257">
    <property type="entry name" value="PROKAR_LIPOPROTEIN"/>
    <property type="match status" value="1"/>
</dbReference>
<evidence type="ECO:0000313" key="2">
    <source>
        <dbReference type="Proteomes" id="UP000295334"/>
    </source>
</evidence>
<evidence type="ECO:0008006" key="3">
    <source>
        <dbReference type="Google" id="ProtNLM"/>
    </source>
</evidence>
<dbReference type="EMBL" id="SJZI01000052">
    <property type="protein sequence ID" value="TCJ12022.1"/>
    <property type="molecule type" value="Genomic_DNA"/>
</dbReference>
<name>A0A4R1B1W3_9BACT</name>
<organism evidence="1 2">
    <name type="scientific">Flaviaesturariibacter flavus</name>
    <dbReference type="NCBI Taxonomy" id="2502780"/>
    <lineage>
        <taxon>Bacteria</taxon>
        <taxon>Pseudomonadati</taxon>
        <taxon>Bacteroidota</taxon>
        <taxon>Chitinophagia</taxon>
        <taxon>Chitinophagales</taxon>
        <taxon>Chitinophagaceae</taxon>
        <taxon>Flaviaestuariibacter</taxon>
    </lineage>
</organism>
<proteinExistence type="predicted"/>
<protein>
    <recommendedName>
        <fullName evidence="3">DUF4625 domain-containing protein</fullName>
    </recommendedName>
</protein>
<sequence>MKYTLLSFLTIALVAGCSKGKLETKPKLELVSTSDLFVPLPTQENPSGLRVVLGFLDKEGDAGDSLIIRRVRTNRRQGCDPQGSGICTLRDTIKMKIPDFPQNSKGEFEINFRHADLVSSFAPPVGAGGRKEPDTLVYRFVVRDRAGNKSDTLVLENVVVER</sequence>